<evidence type="ECO:0000313" key="6">
    <source>
        <dbReference type="Proteomes" id="UP000663828"/>
    </source>
</evidence>
<dbReference type="InterPro" id="IPR001611">
    <property type="entry name" value="Leu-rich_rpt"/>
</dbReference>
<organism evidence="4 7">
    <name type="scientific">Adineta ricciae</name>
    <name type="common">Rotifer</name>
    <dbReference type="NCBI Taxonomy" id="249248"/>
    <lineage>
        <taxon>Eukaryota</taxon>
        <taxon>Metazoa</taxon>
        <taxon>Spiralia</taxon>
        <taxon>Gnathifera</taxon>
        <taxon>Rotifera</taxon>
        <taxon>Eurotatoria</taxon>
        <taxon>Bdelloidea</taxon>
        <taxon>Adinetida</taxon>
        <taxon>Adinetidae</taxon>
        <taxon>Adineta</taxon>
    </lineage>
</organism>
<reference evidence="4" key="1">
    <citation type="submission" date="2021-02" db="EMBL/GenBank/DDBJ databases">
        <authorList>
            <person name="Nowell W R."/>
        </authorList>
    </citation>
    <scope>NUCLEOTIDE SEQUENCE</scope>
</reference>
<keyword evidence="6" id="KW-1185">Reference proteome</keyword>
<dbReference type="PANTHER" id="PTHR24113">
    <property type="entry name" value="RAN GTPASE-ACTIVATING PROTEIN 1"/>
    <property type="match status" value="1"/>
</dbReference>
<dbReference type="AlphaFoldDB" id="A0A813NQZ9"/>
<name>A0A813NQZ9_ADIRI</name>
<dbReference type="InterPro" id="IPR032675">
    <property type="entry name" value="LRR_dom_sf"/>
</dbReference>
<dbReference type="EMBL" id="CAJNOJ010000004">
    <property type="protein sequence ID" value="CAF0740150.1"/>
    <property type="molecule type" value="Genomic_DNA"/>
</dbReference>
<dbReference type="GO" id="GO:0005096">
    <property type="term" value="F:GTPase activator activity"/>
    <property type="evidence" value="ECO:0007669"/>
    <property type="project" value="UniProtKB-KW"/>
</dbReference>
<keyword evidence="3" id="KW-0677">Repeat</keyword>
<accession>A0A813NQZ9</accession>
<proteinExistence type="predicted"/>
<evidence type="ECO:0000256" key="3">
    <source>
        <dbReference type="ARBA" id="ARBA00022737"/>
    </source>
</evidence>
<evidence type="ECO:0000313" key="4">
    <source>
        <dbReference type="EMBL" id="CAF0740150.1"/>
    </source>
</evidence>
<evidence type="ECO:0000313" key="7">
    <source>
        <dbReference type="Proteomes" id="UP000663852"/>
    </source>
</evidence>
<dbReference type="EMBL" id="CAJNOR010003628">
    <property type="protein sequence ID" value="CAF1432141.1"/>
    <property type="molecule type" value="Genomic_DNA"/>
</dbReference>
<protein>
    <submittedName>
        <fullName evidence="4">Uncharacterized protein</fullName>
    </submittedName>
</protein>
<evidence type="ECO:0000313" key="5">
    <source>
        <dbReference type="EMBL" id="CAF1432141.1"/>
    </source>
</evidence>
<keyword evidence="1" id="KW-0343">GTPase activation</keyword>
<dbReference type="SMART" id="SM00368">
    <property type="entry name" value="LRR_RI"/>
    <property type="match status" value="3"/>
</dbReference>
<evidence type="ECO:0000256" key="1">
    <source>
        <dbReference type="ARBA" id="ARBA00022468"/>
    </source>
</evidence>
<keyword evidence="2" id="KW-0433">Leucine-rich repeat</keyword>
<comment type="caution">
    <text evidence="4">The sequence shown here is derived from an EMBL/GenBank/DDBJ whole genome shotgun (WGS) entry which is preliminary data.</text>
</comment>
<dbReference type="GO" id="GO:0031267">
    <property type="term" value="F:small GTPase binding"/>
    <property type="evidence" value="ECO:0007669"/>
    <property type="project" value="TreeGrafter"/>
</dbReference>
<dbReference type="GO" id="GO:0006913">
    <property type="term" value="P:nucleocytoplasmic transport"/>
    <property type="evidence" value="ECO:0007669"/>
    <property type="project" value="TreeGrafter"/>
</dbReference>
<dbReference type="GO" id="GO:0005634">
    <property type="term" value="C:nucleus"/>
    <property type="evidence" value="ECO:0007669"/>
    <property type="project" value="TreeGrafter"/>
</dbReference>
<dbReference type="Gene3D" id="3.80.10.10">
    <property type="entry name" value="Ribonuclease Inhibitor"/>
    <property type="match status" value="1"/>
</dbReference>
<dbReference type="InterPro" id="IPR027038">
    <property type="entry name" value="RanGap"/>
</dbReference>
<dbReference type="Pfam" id="PF13516">
    <property type="entry name" value="LRR_6"/>
    <property type="match status" value="3"/>
</dbReference>
<dbReference type="Proteomes" id="UP000663828">
    <property type="component" value="Unassembled WGS sequence"/>
</dbReference>
<sequence>MDSNRRYHSDMAVYEFLPTRTNMLEYYSVSSERDLEDLIAGQEPYSIIDLSCQNLTDASMPCIIKNAIYQKKCKILNLWGNRFTSKSLFVLIKALEGNQTLQELDLSHNSLGDDGIQILSQFFSLNNCEIKHLDLSSNHVTDVGAQSIADMLRRNRTIKRLSLNKNDIEDTGLGGIAIAIRNGNERIVELKFDDNPRITREGIETVLDILRNHRSLEGIYVQNCAVFSPHIKYDLEENAFRTGFDVFI</sequence>
<dbReference type="Proteomes" id="UP000663852">
    <property type="component" value="Unassembled WGS sequence"/>
</dbReference>
<dbReference type="GO" id="GO:0005829">
    <property type="term" value="C:cytosol"/>
    <property type="evidence" value="ECO:0007669"/>
    <property type="project" value="TreeGrafter"/>
</dbReference>
<evidence type="ECO:0000256" key="2">
    <source>
        <dbReference type="ARBA" id="ARBA00022614"/>
    </source>
</evidence>
<gene>
    <name evidence="4" type="ORF">EDS130_LOCUS1677</name>
    <name evidence="5" type="ORF">XAT740_LOCUS35840</name>
</gene>
<dbReference type="GO" id="GO:0048471">
    <property type="term" value="C:perinuclear region of cytoplasm"/>
    <property type="evidence" value="ECO:0007669"/>
    <property type="project" value="TreeGrafter"/>
</dbReference>
<dbReference type="SUPFAM" id="SSF52047">
    <property type="entry name" value="RNI-like"/>
    <property type="match status" value="1"/>
</dbReference>
<dbReference type="PANTHER" id="PTHR24113:SF12">
    <property type="entry name" value="RAN GTPASE-ACTIVATING PROTEIN 1"/>
    <property type="match status" value="1"/>
</dbReference>
<dbReference type="OrthoDB" id="120976at2759"/>